<feature type="region of interest" description="Disordered" evidence="1">
    <location>
        <begin position="134"/>
        <end position="155"/>
    </location>
</feature>
<feature type="region of interest" description="Disordered" evidence="1">
    <location>
        <begin position="174"/>
        <end position="199"/>
    </location>
</feature>
<name>A0A0R3UI48_MESCO</name>
<dbReference type="Proteomes" id="UP000267029">
    <property type="component" value="Unassembled WGS sequence"/>
</dbReference>
<evidence type="ECO:0000313" key="4">
    <source>
        <dbReference type="WBParaSite" id="MCOS_0000706601-mRNA-1"/>
    </source>
</evidence>
<organism evidence="4">
    <name type="scientific">Mesocestoides corti</name>
    <name type="common">Flatworm</name>
    <dbReference type="NCBI Taxonomy" id="53468"/>
    <lineage>
        <taxon>Eukaryota</taxon>
        <taxon>Metazoa</taxon>
        <taxon>Spiralia</taxon>
        <taxon>Lophotrochozoa</taxon>
        <taxon>Platyhelminthes</taxon>
        <taxon>Cestoda</taxon>
        <taxon>Eucestoda</taxon>
        <taxon>Cyclophyllidea</taxon>
        <taxon>Mesocestoididae</taxon>
        <taxon>Mesocestoides</taxon>
    </lineage>
</organism>
<dbReference type="AlphaFoldDB" id="A0A0R3UI48"/>
<reference evidence="2 3" key="2">
    <citation type="submission" date="2018-10" db="EMBL/GenBank/DDBJ databases">
        <authorList>
            <consortium name="Pathogen Informatics"/>
        </authorList>
    </citation>
    <scope>NUCLEOTIDE SEQUENCE [LARGE SCALE GENOMIC DNA]</scope>
</reference>
<accession>A0A0R3UI48</accession>
<gene>
    <name evidence="2" type="ORF">MCOS_LOCUS7067</name>
</gene>
<dbReference type="WBParaSite" id="MCOS_0000706601-mRNA-1">
    <property type="protein sequence ID" value="MCOS_0000706601-mRNA-1"/>
    <property type="gene ID" value="MCOS_0000706601"/>
</dbReference>
<proteinExistence type="predicted"/>
<dbReference type="EMBL" id="UXSR01005322">
    <property type="protein sequence ID" value="VDD81064.1"/>
    <property type="molecule type" value="Genomic_DNA"/>
</dbReference>
<feature type="region of interest" description="Disordered" evidence="1">
    <location>
        <begin position="1"/>
        <end position="43"/>
    </location>
</feature>
<evidence type="ECO:0000256" key="1">
    <source>
        <dbReference type="SAM" id="MobiDB-lite"/>
    </source>
</evidence>
<feature type="compositionally biased region" description="Polar residues" evidence="1">
    <location>
        <begin position="1"/>
        <end position="15"/>
    </location>
</feature>
<evidence type="ECO:0000313" key="3">
    <source>
        <dbReference type="Proteomes" id="UP000267029"/>
    </source>
</evidence>
<reference evidence="4" key="1">
    <citation type="submission" date="2017-02" db="UniProtKB">
        <authorList>
            <consortium name="WormBaseParasite"/>
        </authorList>
    </citation>
    <scope>IDENTIFICATION</scope>
</reference>
<keyword evidence="3" id="KW-1185">Reference proteome</keyword>
<sequence>MLAQDQDATCASTTRALPGPKNMTRSAETGTPIGIASSSNRIPNDFKHTPDLRLVQPTTQINECKRPVMRRRFAFRVQEGIPGVQQVGTVGRGGFLYGANHHRIWWTYRFDGLHLETDVALGDAVEEGGVRGVADGEVEREVAGPGPEVAGEGDTDVEPEAVAVDCSHSLEDQKGGVENAAEAEESTCGALEHTHTHTG</sequence>
<protein>
    <submittedName>
        <fullName evidence="2 4">Uncharacterized protein</fullName>
    </submittedName>
</protein>
<evidence type="ECO:0000313" key="2">
    <source>
        <dbReference type="EMBL" id="VDD81064.1"/>
    </source>
</evidence>